<dbReference type="GO" id="GO:0006352">
    <property type="term" value="P:DNA-templated transcription initiation"/>
    <property type="evidence" value="ECO:0007669"/>
    <property type="project" value="InterPro"/>
</dbReference>
<protein>
    <submittedName>
        <fullName evidence="8">RNA polymerase, sigma 37 subunit, RpsB/SigB</fullName>
    </submittedName>
</protein>
<organism evidence="8 9">
    <name type="scientific">Maledivibacter halophilus</name>
    <dbReference type="NCBI Taxonomy" id="36842"/>
    <lineage>
        <taxon>Bacteria</taxon>
        <taxon>Bacillati</taxon>
        <taxon>Bacillota</taxon>
        <taxon>Clostridia</taxon>
        <taxon>Peptostreptococcales</taxon>
        <taxon>Caminicellaceae</taxon>
        <taxon>Maledivibacter</taxon>
    </lineage>
</organism>
<evidence type="ECO:0000256" key="2">
    <source>
        <dbReference type="ARBA" id="ARBA00023082"/>
    </source>
</evidence>
<dbReference type="SUPFAM" id="SSF88659">
    <property type="entry name" value="Sigma3 and sigma4 domains of RNA polymerase sigma factors"/>
    <property type="match status" value="2"/>
</dbReference>
<dbReference type="PANTHER" id="PTHR30385:SF4">
    <property type="entry name" value="RNA POLYMERASE SIGMA-E FACTOR"/>
    <property type="match status" value="1"/>
</dbReference>
<dbReference type="NCBIfam" id="TIGR02980">
    <property type="entry name" value="SigBFG"/>
    <property type="match status" value="1"/>
</dbReference>
<evidence type="ECO:0000256" key="4">
    <source>
        <dbReference type="ARBA" id="ARBA00023163"/>
    </source>
</evidence>
<dbReference type="InterPro" id="IPR014322">
    <property type="entry name" value="RNA_pol_sigma-B/F/G"/>
</dbReference>
<dbReference type="STRING" id="36842.SAMN02194393_04922"/>
<dbReference type="InterPro" id="IPR007630">
    <property type="entry name" value="RNA_pol_sigma70_r4"/>
</dbReference>
<dbReference type="GO" id="GO:0003677">
    <property type="term" value="F:DNA binding"/>
    <property type="evidence" value="ECO:0007669"/>
    <property type="project" value="UniProtKB-KW"/>
</dbReference>
<feature type="domain" description="RNA polymerase sigma-70 region 3" evidence="5">
    <location>
        <begin position="120"/>
        <end position="189"/>
    </location>
</feature>
<dbReference type="InterPro" id="IPR036388">
    <property type="entry name" value="WH-like_DNA-bd_sf"/>
</dbReference>
<proteinExistence type="predicted"/>
<dbReference type="Gene3D" id="1.20.120.1810">
    <property type="match status" value="1"/>
</dbReference>
<dbReference type="RefSeq" id="WP_079495500.1">
    <property type="nucleotide sequence ID" value="NZ_FUZT01000018.1"/>
</dbReference>
<dbReference type="GO" id="GO:0016987">
    <property type="term" value="F:sigma factor activity"/>
    <property type="evidence" value="ECO:0007669"/>
    <property type="project" value="UniProtKB-KW"/>
</dbReference>
<dbReference type="PANTHER" id="PTHR30385">
    <property type="entry name" value="SIGMA FACTOR F FLAGELLAR"/>
    <property type="match status" value="1"/>
</dbReference>
<evidence type="ECO:0000259" key="7">
    <source>
        <dbReference type="Pfam" id="PF04545"/>
    </source>
</evidence>
<evidence type="ECO:0000256" key="3">
    <source>
        <dbReference type="ARBA" id="ARBA00023125"/>
    </source>
</evidence>
<dbReference type="InterPro" id="IPR013325">
    <property type="entry name" value="RNA_pol_sigma_r2"/>
</dbReference>
<dbReference type="CDD" id="cd06171">
    <property type="entry name" value="Sigma70_r4"/>
    <property type="match status" value="1"/>
</dbReference>
<dbReference type="InterPro" id="IPR013324">
    <property type="entry name" value="RNA_pol_sigma_r3/r4-like"/>
</dbReference>
<reference evidence="9" key="1">
    <citation type="submission" date="2017-02" db="EMBL/GenBank/DDBJ databases">
        <authorList>
            <person name="Varghese N."/>
            <person name="Submissions S."/>
        </authorList>
    </citation>
    <scope>NUCLEOTIDE SEQUENCE [LARGE SCALE GENOMIC DNA]</scope>
    <source>
        <strain evidence="9">M1</strain>
    </source>
</reference>
<dbReference type="InterPro" id="IPR000943">
    <property type="entry name" value="RNA_pol_sigma70"/>
</dbReference>
<gene>
    <name evidence="8" type="ORF">SAMN02194393_04922</name>
</gene>
<dbReference type="PRINTS" id="PR00046">
    <property type="entry name" value="SIGMA70FCT"/>
</dbReference>
<feature type="domain" description="RNA polymerase sigma-70 region 4" evidence="7">
    <location>
        <begin position="209"/>
        <end position="258"/>
    </location>
</feature>
<keyword evidence="1" id="KW-0805">Transcription regulation</keyword>
<dbReference type="Pfam" id="PF04542">
    <property type="entry name" value="Sigma70_r2"/>
    <property type="match status" value="1"/>
</dbReference>
<evidence type="ECO:0000256" key="1">
    <source>
        <dbReference type="ARBA" id="ARBA00023015"/>
    </source>
</evidence>
<keyword evidence="4" id="KW-0804">Transcription</keyword>
<accession>A0A1T5MKT6</accession>
<dbReference type="NCBIfam" id="TIGR02937">
    <property type="entry name" value="sigma70-ECF"/>
    <property type="match status" value="1"/>
</dbReference>
<dbReference type="SUPFAM" id="SSF88946">
    <property type="entry name" value="Sigma2 domain of RNA polymerase sigma factors"/>
    <property type="match status" value="1"/>
</dbReference>
<dbReference type="InterPro" id="IPR007624">
    <property type="entry name" value="RNA_pol_sigma70_r3"/>
</dbReference>
<dbReference type="InterPro" id="IPR014284">
    <property type="entry name" value="RNA_pol_sigma-70_dom"/>
</dbReference>
<keyword evidence="3" id="KW-0238">DNA-binding</keyword>
<feature type="domain" description="RNA polymerase sigma-70 region 2" evidence="6">
    <location>
        <begin position="52"/>
        <end position="111"/>
    </location>
</feature>
<name>A0A1T5MKT6_9FIRM</name>
<evidence type="ECO:0000259" key="5">
    <source>
        <dbReference type="Pfam" id="PF04539"/>
    </source>
</evidence>
<dbReference type="Pfam" id="PF04545">
    <property type="entry name" value="Sigma70_r4"/>
    <property type="match status" value="1"/>
</dbReference>
<sequence length="266" mass="31248">MRSQANDTKEYDMVESLDKLDHKELFNIYKETKDINIRNELVNRHLYIAEILSKKYVNKGIDYDDIYQVASLGLIYAIERFDVDRGFEFSSFATPTIIGEIKKYFRDKGWTIRVPRRIQELSKKVNDVKVKLQQNLQRVPKVKDIADYLSVTQEEVLEAMEASQVYTPKSLDISYDNNGDDKEVQLKDIIGTDDKSYDFIDNRDFLKKCMENLNEAEIKIVDGRFFQNKTQVEVAKNLGVSQMTVSRMEKKIIKKFRKELKKLNEL</sequence>
<dbReference type="Gene3D" id="1.10.10.10">
    <property type="entry name" value="Winged helix-like DNA-binding domain superfamily/Winged helix DNA-binding domain"/>
    <property type="match status" value="2"/>
</dbReference>
<dbReference type="Pfam" id="PF04539">
    <property type="entry name" value="Sigma70_r3"/>
    <property type="match status" value="1"/>
</dbReference>
<keyword evidence="2" id="KW-0731">Sigma factor</keyword>
<keyword evidence="9" id="KW-1185">Reference proteome</keyword>
<dbReference type="Proteomes" id="UP000190285">
    <property type="component" value="Unassembled WGS sequence"/>
</dbReference>
<evidence type="ECO:0000313" key="9">
    <source>
        <dbReference type="Proteomes" id="UP000190285"/>
    </source>
</evidence>
<dbReference type="OrthoDB" id="9809557at2"/>
<dbReference type="AlphaFoldDB" id="A0A1T5MKT6"/>
<evidence type="ECO:0000259" key="6">
    <source>
        <dbReference type="Pfam" id="PF04542"/>
    </source>
</evidence>
<dbReference type="EMBL" id="FUZT01000018">
    <property type="protein sequence ID" value="SKC88832.1"/>
    <property type="molecule type" value="Genomic_DNA"/>
</dbReference>
<dbReference type="InterPro" id="IPR007627">
    <property type="entry name" value="RNA_pol_sigma70_r2"/>
</dbReference>
<evidence type="ECO:0000313" key="8">
    <source>
        <dbReference type="EMBL" id="SKC88832.1"/>
    </source>
</evidence>